<dbReference type="CDD" id="cd03255">
    <property type="entry name" value="ABC_MJ0796_LolCDE_FtsE"/>
    <property type="match status" value="1"/>
</dbReference>
<dbReference type="InterPro" id="IPR027417">
    <property type="entry name" value="P-loop_NTPase"/>
</dbReference>
<evidence type="ECO:0000256" key="5">
    <source>
        <dbReference type="ARBA" id="ARBA00022970"/>
    </source>
</evidence>
<evidence type="ECO:0000313" key="7">
    <source>
        <dbReference type="EMBL" id="SUN48942.1"/>
    </source>
</evidence>
<dbReference type="RefSeq" id="WP_115245955.1">
    <property type="nucleotide sequence ID" value="NZ_JAIEZU010000015.1"/>
</dbReference>
<keyword evidence="3" id="KW-0547">Nucleotide-binding</keyword>
<evidence type="ECO:0000256" key="3">
    <source>
        <dbReference type="ARBA" id="ARBA00022741"/>
    </source>
</evidence>
<keyword evidence="5" id="KW-0029">Amino-acid transport</keyword>
<dbReference type="AlphaFoldDB" id="A0A380JUF1"/>
<proteinExistence type="inferred from homology"/>
<evidence type="ECO:0000313" key="8">
    <source>
        <dbReference type="Proteomes" id="UP000254797"/>
    </source>
</evidence>
<organism evidence="7 8">
    <name type="scientific">Streptococcus dysgalactiae subsp. dysgalactiae</name>
    <dbReference type="NCBI Taxonomy" id="99822"/>
    <lineage>
        <taxon>Bacteria</taxon>
        <taxon>Bacillati</taxon>
        <taxon>Bacillota</taxon>
        <taxon>Bacilli</taxon>
        <taxon>Lactobacillales</taxon>
        <taxon>Streptococcaceae</taxon>
        <taxon>Streptococcus</taxon>
    </lineage>
</organism>
<reference evidence="7 8" key="1">
    <citation type="submission" date="2018-06" db="EMBL/GenBank/DDBJ databases">
        <authorList>
            <consortium name="Pathogen Informatics"/>
            <person name="Doyle S."/>
        </authorList>
    </citation>
    <scope>NUCLEOTIDE SEQUENCE [LARGE SCALE GENOMIC DNA]</scope>
    <source>
        <strain evidence="7 8">NCTC4670</strain>
    </source>
</reference>
<dbReference type="GO" id="GO:0006865">
    <property type="term" value="P:amino acid transport"/>
    <property type="evidence" value="ECO:0007669"/>
    <property type="project" value="UniProtKB-KW"/>
</dbReference>
<dbReference type="SMART" id="SM00382">
    <property type="entry name" value="AAA"/>
    <property type="match status" value="1"/>
</dbReference>
<name>A0A380JUF1_STRDY</name>
<dbReference type="EMBL" id="UHFG01000004">
    <property type="protein sequence ID" value="SUN48942.1"/>
    <property type="molecule type" value="Genomic_DNA"/>
</dbReference>
<dbReference type="InterPro" id="IPR003593">
    <property type="entry name" value="AAA+_ATPase"/>
</dbReference>
<dbReference type="GO" id="GO:0022857">
    <property type="term" value="F:transmembrane transporter activity"/>
    <property type="evidence" value="ECO:0007669"/>
    <property type="project" value="UniProtKB-ARBA"/>
</dbReference>
<dbReference type="GO" id="GO:0098796">
    <property type="term" value="C:membrane protein complex"/>
    <property type="evidence" value="ECO:0007669"/>
    <property type="project" value="UniProtKB-ARBA"/>
</dbReference>
<evidence type="ECO:0000259" key="6">
    <source>
        <dbReference type="PROSITE" id="PS50893"/>
    </source>
</evidence>
<feature type="domain" description="ABC transporter" evidence="6">
    <location>
        <begin position="4"/>
        <end position="227"/>
    </location>
</feature>
<dbReference type="Gene3D" id="3.40.50.300">
    <property type="entry name" value="P-loop containing nucleotide triphosphate hydrolases"/>
    <property type="match status" value="1"/>
</dbReference>
<sequence length="227" mass="25314">MAILELTNISKSFQDGDQSKVILDQVNLSVSEGEFVAVLGPSGSGKSTLLTIAGLLLSSDSGQLHIAGQELTQLKQSEWTKKRRELIGFIFQNHQLLPYLTISEQLQLVANLSSDQTKEESRQEMVELLDQLGILESKNKYPSQLSGGQKQRVAIARAFISHPQLILADEPTASLDEDRGREIAALIQKEVKEQNKAAVMVTHDQRILEFVDTVYELKHGKLYKIFL</sequence>
<evidence type="ECO:0000256" key="4">
    <source>
        <dbReference type="ARBA" id="ARBA00022840"/>
    </source>
</evidence>
<dbReference type="Proteomes" id="UP000254797">
    <property type="component" value="Unassembled WGS sequence"/>
</dbReference>
<dbReference type="GO" id="GO:0016887">
    <property type="term" value="F:ATP hydrolysis activity"/>
    <property type="evidence" value="ECO:0007669"/>
    <property type="project" value="InterPro"/>
</dbReference>
<dbReference type="GO" id="GO:0005524">
    <property type="term" value="F:ATP binding"/>
    <property type="evidence" value="ECO:0007669"/>
    <property type="project" value="UniProtKB-KW"/>
</dbReference>
<dbReference type="InterPro" id="IPR017871">
    <property type="entry name" value="ABC_transporter-like_CS"/>
</dbReference>
<dbReference type="FunFam" id="3.40.50.300:FF:000032">
    <property type="entry name" value="Export ABC transporter ATP-binding protein"/>
    <property type="match status" value="1"/>
</dbReference>
<dbReference type="EC" id="3.6.3.-" evidence="7"/>
<dbReference type="PANTHER" id="PTHR42798">
    <property type="entry name" value="LIPOPROTEIN-RELEASING SYSTEM ATP-BINDING PROTEIN LOLD"/>
    <property type="match status" value="1"/>
</dbReference>
<dbReference type="Pfam" id="PF00005">
    <property type="entry name" value="ABC_tran"/>
    <property type="match status" value="1"/>
</dbReference>
<gene>
    <name evidence="7" type="primary">macB_3</name>
    <name evidence="7" type="ORF">NCTC4670_00773</name>
</gene>
<dbReference type="InterPro" id="IPR003439">
    <property type="entry name" value="ABC_transporter-like_ATP-bd"/>
</dbReference>
<dbReference type="SUPFAM" id="SSF52540">
    <property type="entry name" value="P-loop containing nucleoside triphosphate hydrolases"/>
    <property type="match status" value="1"/>
</dbReference>
<evidence type="ECO:0000256" key="2">
    <source>
        <dbReference type="ARBA" id="ARBA00022448"/>
    </source>
</evidence>
<comment type="similarity">
    <text evidence="1">Belongs to the ABC transporter superfamily.</text>
</comment>
<evidence type="ECO:0000256" key="1">
    <source>
        <dbReference type="ARBA" id="ARBA00005417"/>
    </source>
</evidence>
<keyword evidence="7" id="KW-0378">Hydrolase</keyword>
<dbReference type="PROSITE" id="PS00211">
    <property type="entry name" value="ABC_TRANSPORTER_1"/>
    <property type="match status" value="1"/>
</dbReference>
<keyword evidence="4 7" id="KW-0067">ATP-binding</keyword>
<protein>
    <submittedName>
        <fullName evidence="7">ABC transporter, ATP-binding protein</fullName>
        <ecNumber evidence="7">3.6.3.-</ecNumber>
    </submittedName>
</protein>
<keyword evidence="2" id="KW-0813">Transport</keyword>
<dbReference type="PROSITE" id="PS50893">
    <property type="entry name" value="ABC_TRANSPORTER_2"/>
    <property type="match status" value="1"/>
</dbReference>
<accession>A0A380JUF1</accession>
<dbReference type="PANTHER" id="PTHR42798:SF6">
    <property type="entry name" value="CELL DIVISION ATP-BINDING PROTEIN FTSE"/>
    <property type="match status" value="1"/>
</dbReference>
<dbReference type="InterPro" id="IPR017911">
    <property type="entry name" value="MacB-like_ATP-bd"/>
</dbReference>